<organism evidence="1 2">
    <name type="scientific">Parascaris equorum</name>
    <name type="common">Equine roundworm</name>
    <dbReference type="NCBI Taxonomy" id="6256"/>
    <lineage>
        <taxon>Eukaryota</taxon>
        <taxon>Metazoa</taxon>
        <taxon>Ecdysozoa</taxon>
        <taxon>Nematoda</taxon>
        <taxon>Chromadorea</taxon>
        <taxon>Rhabditida</taxon>
        <taxon>Spirurina</taxon>
        <taxon>Ascaridomorpha</taxon>
        <taxon>Ascaridoidea</taxon>
        <taxon>Ascarididae</taxon>
        <taxon>Parascaris</taxon>
    </lineage>
</organism>
<protein>
    <submittedName>
        <fullName evidence="2">Uncharacterized protein</fullName>
    </submittedName>
</protein>
<dbReference type="Proteomes" id="UP000887564">
    <property type="component" value="Unplaced"/>
</dbReference>
<accession>A0A914R183</accession>
<evidence type="ECO:0000313" key="2">
    <source>
        <dbReference type="WBParaSite" id="PEQ_0000020701-mRNA-1"/>
    </source>
</evidence>
<dbReference type="WBParaSite" id="PEQ_0000020701-mRNA-1">
    <property type="protein sequence ID" value="PEQ_0000020701-mRNA-1"/>
    <property type="gene ID" value="PEQ_0000020701"/>
</dbReference>
<name>A0A914R183_PAREQ</name>
<sequence>MPLQNLMDCNGIFRSYIHIHKEQILSFRWQKRERILALSEKTTASDTKSASAAKGSGGRRFLLRASASTSNTTSSAVIIAQFHKATDINRLGTRLPAPEHALCSAQIAQLNFSQIPQRSKTFYDRL</sequence>
<keyword evidence="1" id="KW-1185">Reference proteome</keyword>
<evidence type="ECO:0000313" key="1">
    <source>
        <dbReference type="Proteomes" id="UP000887564"/>
    </source>
</evidence>
<reference evidence="2" key="1">
    <citation type="submission" date="2022-11" db="UniProtKB">
        <authorList>
            <consortium name="WormBaseParasite"/>
        </authorList>
    </citation>
    <scope>IDENTIFICATION</scope>
</reference>
<proteinExistence type="predicted"/>
<dbReference type="AlphaFoldDB" id="A0A914R183"/>